<feature type="region of interest" description="Disordered" evidence="1">
    <location>
        <begin position="21"/>
        <end position="72"/>
    </location>
</feature>
<proteinExistence type="predicted"/>
<sequence length="72" mass="7260">MRIRLFLAAPLGALALAACSDPAETGKSADDAMTAPEAAQTDLAVEPTGPKVDVNLPETPMTNTPAEGAKAP</sequence>
<organism evidence="3 4">
    <name type="scientific">Novosphingobium arvoryzae</name>
    <dbReference type="NCBI Taxonomy" id="1256514"/>
    <lineage>
        <taxon>Bacteria</taxon>
        <taxon>Pseudomonadati</taxon>
        <taxon>Pseudomonadota</taxon>
        <taxon>Alphaproteobacteria</taxon>
        <taxon>Sphingomonadales</taxon>
        <taxon>Sphingomonadaceae</taxon>
        <taxon>Novosphingobium</taxon>
    </lineage>
</organism>
<reference evidence="3" key="2">
    <citation type="submission" date="2020-09" db="EMBL/GenBank/DDBJ databases">
        <authorList>
            <person name="Sun Q."/>
            <person name="Kim S."/>
        </authorList>
    </citation>
    <scope>NUCLEOTIDE SEQUENCE</scope>
    <source>
        <strain evidence="3">KCTC 32422</strain>
    </source>
</reference>
<accession>A0A918VGX4</accession>
<evidence type="ECO:0000256" key="1">
    <source>
        <dbReference type="SAM" id="MobiDB-lite"/>
    </source>
</evidence>
<feature type="chain" id="PRO_5037287151" description="Argininosuccinate lyase" evidence="2">
    <location>
        <begin position="21"/>
        <end position="72"/>
    </location>
</feature>
<evidence type="ECO:0008006" key="5">
    <source>
        <dbReference type="Google" id="ProtNLM"/>
    </source>
</evidence>
<feature type="signal peptide" evidence="2">
    <location>
        <begin position="1"/>
        <end position="20"/>
    </location>
</feature>
<keyword evidence="4" id="KW-1185">Reference proteome</keyword>
<dbReference type="RefSeq" id="WP_189540174.1">
    <property type="nucleotide sequence ID" value="NZ_BMZD01000003.1"/>
</dbReference>
<dbReference type="Proteomes" id="UP000634139">
    <property type="component" value="Unassembled WGS sequence"/>
</dbReference>
<name>A0A918VGX4_9SPHN</name>
<comment type="caution">
    <text evidence="3">The sequence shown here is derived from an EMBL/GenBank/DDBJ whole genome shotgun (WGS) entry which is preliminary data.</text>
</comment>
<evidence type="ECO:0000256" key="2">
    <source>
        <dbReference type="SAM" id="SignalP"/>
    </source>
</evidence>
<protein>
    <recommendedName>
        <fullName evidence="5">Argininosuccinate lyase</fullName>
    </recommendedName>
</protein>
<evidence type="ECO:0000313" key="4">
    <source>
        <dbReference type="Proteomes" id="UP000634139"/>
    </source>
</evidence>
<dbReference type="PROSITE" id="PS51257">
    <property type="entry name" value="PROKAR_LIPOPROTEIN"/>
    <property type="match status" value="1"/>
</dbReference>
<evidence type="ECO:0000313" key="3">
    <source>
        <dbReference type="EMBL" id="GGZ95895.1"/>
    </source>
</evidence>
<reference evidence="3" key="1">
    <citation type="journal article" date="2014" name="Int. J. Syst. Evol. Microbiol.">
        <title>Complete genome sequence of Corynebacterium casei LMG S-19264T (=DSM 44701T), isolated from a smear-ripened cheese.</title>
        <authorList>
            <consortium name="US DOE Joint Genome Institute (JGI-PGF)"/>
            <person name="Walter F."/>
            <person name="Albersmeier A."/>
            <person name="Kalinowski J."/>
            <person name="Ruckert C."/>
        </authorList>
    </citation>
    <scope>NUCLEOTIDE SEQUENCE</scope>
    <source>
        <strain evidence="3">KCTC 32422</strain>
    </source>
</reference>
<keyword evidence="2" id="KW-0732">Signal</keyword>
<dbReference type="AlphaFoldDB" id="A0A918VGX4"/>
<gene>
    <name evidence="3" type="ORF">GCM10011617_15510</name>
</gene>
<dbReference type="EMBL" id="BMZD01000003">
    <property type="protein sequence ID" value="GGZ95895.1"/>
    <property type="molecule type" value="Genomic_DNA"/>
</dbReference>